<proteinExistence type="predicted"/>
<dbReference type="EMBL" id="JAMRDG010000002">
    <property type="protein sequence ID" value="KAJ3686450.1"/>
    <property type="molecule type" value="Genomic_DNA"/>
</dbReference>
<dbReference type="InterPro" id="IPR027949">
    <property type="entry name" value="Chloroplast_duf"/>
</dbReference>
<evidence type="ECO:0008006" key="4">
    <source>
        <dbReference type="Google" id="ProtNLM"/>
    </source>
</evidence>
<organism evidence="2 3">
    <name type="scientific">Rhynchospora tenuis</name>
    <dbReference type="NCBI Taxonomy" id="198213"/>
    <lineage>
        <taxon>Eukaryota</taxon>
        <taxon>Viridiplantae</taxon>
        <taxon>Streptophyta</taxon>
        <taxon>Embryophyta</taxon>
        <taxon>Tracheophyta</taxon>
        <taxon>Spermatophyta</taxon>
        <taxon>Magnoliopsida</taxon>
        <taxon>Liliopsida</taxon>
        <taxon>Poales</taxon>
        <taxon>Cyperaceae</taxon>
        <taxon>Cyperoideae</taxon>
        <taxon>Rhynchosporeae</taxon>
        <taxon>Rhynchospora</taxon>
    </lineage>
</organism>
<name>A0AAD5Z3Z2_9POAL</name>
<dbReference type="AlphaFoldDB" id="A0AAD5Z3Z2"/>
<protein>
    <recommendedName>
        <fullName evidence="4">F-box protein</fullName>
    </recommendedName>
</protein>
<dbReference type="Pfam" id="PF14476">
    <property type="entry name" value="Chloroplast_duf"/>
    <property type="match status" value="1"/>
</dbReference>
<dbReference type="PANTHER" id="PTHR33358">
    <property type="entry name" value="F-BOX PROTEIN WITH A DOMAIN PROTEIN"/>
    <property type="match status" value="1"/>
</dbReference>
<accession>A0AAD5Z3Z2</accession>
<evidence type="ECO:0000313" key="3">
    <source>
        <dbReference type="Proteomes" id="UP001210211"/>
    </source>
</evidence>
<feature type="region of interest" description="Disordered" evidence="1">
    <location>
        <begin position="242"/>
        <end position="261"/>
    </location>
</feature>
<gene>
    <name evidence="2" type="ORF">LUZ61_015614</name>
</gene>
<keyword evidence="3" id="KW-1185">Reference proteome</keyword>
<comment type="caution">
    <text evidence="2">The sequence shown here is derived from an EMBL/GenBank/DDBJ whole genome shotgun (WGS) entry which is preliminary data.</text>
</comment>
<sequence>MASLRVQNLHLPASGSRFSYSARRHQNYCRAAINFPSNLSPKGAATFQNLLPVIKLDELAQNQQYSVITEIAKTKPLGSPKESRLLVSKLQSIAEAVADRVEMHNIIGQQRNNWNHLFLHSINSFALSASLMTGISAALPSHLLALKLSSMLLLSAAGGMMLVVNKIQPSQLAEEQRNATRLWKQLSREINIMLSNKSNLTEEDVNLAMDKVLALDKAYPLPLLPGMLEKFPEHVEPTCWWPKKQNKKSPTPVNKEKSEGNGWSQELEVEMMGLKNVLKMKDESFYVELGKLVLGINKGLAWSGPAIAGLATIATGFVDSPIGGSWAPVASIVGGALVAVLNTVEHGAQLGMIFEIFRNCPGLYRKIQEEIECNLSEPEVELRENGEIFATRVALQLGRSVSDLKDFEVFASASCKVEDMKEFASKLF</sequence>
<reference evidence="2 3" key="1">
    <citation type="journal article" date="2022" name="Cell">
        <title>Repeat-based holocentromeres influence genome architecture and karyotype evolution.</title>
        <authorList>
            <person name="Hofstatter P.G."/>
            <person name="Thangavel G."/>
            <person name="Lux T."/>
            <person name="Neumann P."/>
            <person name="Vondrak T."/>
            <person name="Novak P."/>
            <person name="Zhang M."/>
            <person name="Costa L."/>
            <person name="Castellani M."/>
            <person name="Scott A."/>
            <person name="Toegelov H."/>
            <person name="Fuchs J."/>
            <person name="Mata-Sucre Y."/>
            <person name="Dias Y."/>
            <person name="Vanzela A.L.L."/>
            <person name="Huettel B."/>
            <person name="Almeida C.C.S."/>
            <person name="Simkova H."/>
            <person name="Souza G."/>
            <person name="Pedrosa-Harand A."/>
            <person name="Macas J."/>
            <person name="Mayer K.F.X."/>
            <person name="Houben A."/>
            <person name="Marques A."/>
        </authorList>
    </citation>
    <scope>NUCLEOTIDE SEQUENCE [LARGE SCALE GENOMIC DNA]</scope>
    <source>
        <strain evidence="2">RhyTen1mFocal</strain>
    </source>
</reference>
<dbReference type="PANTHER" id="PTHR33358:SF12">
    <property type="entry name" value="F-BOX PROTEIN WITH A DOMAIN PROTEIN"/>
    <property type="match status" value="1"/>
</dbReference>
<evidence type="ECO:0000313" key="2">
    <source>
        <dbReference type="EMBL" id="KAJ3686450.1"/>
    </source>
</evidence>
<dbReference type="Proteomes" id="UP001210211">
    <property type="component" value="Unassembled WGS sequence"/>
</dbReference>
<evidence type="ECO:0000256" key="1">
    <source>
        <dbReference type="SAM" id="MobiDB-lite"/>
    </source>
</evidence>